<organism evidence="1 2">
    <name type="scientific">Linum tenue</name>
    <dbReference type="NCBI Taxonomy" id="586396"/>
    <lineage>
        <taxon>Eukaryota</taxon>
        <taxon>Viridiplantae</taxon>
        <taxon>Streptophyta</taxon>
        <taxon>Embryophyta</taxon>
        <taxon>Tracheophyta</taxon>
        <taxon>Spermatophyta</taxon>
        <taxon>Magnoliopsida</taxon>
        <taxon>eudicotyledons</taxon>
        <taxon>Gunneridae</taxon>
        <taxon>Pentapetalae</taxon>
        <taxon>rosids</taxon>
        <taxon>fabids</taxon>
        <taxon>Malpighiales</taxon>
        <taxon>Linaceae</taxon>
        <taxon>Linum</taxon>
    </lineage>
</organism>
<dbReference type="EMBL" id="CAMGYJ010000005">
    <property type="protein sequence ID" value="CAI0423271.1"/>
    <property type="molecule type" value="Genomic_DNA"/>
</dbReference>
<name>A0AAV0KMM2_9ROSI</name>
<protein>
    <submittedName>
        <fullName evidence="1">Uncharacterized protein</fullName>
    </submittedName>
</protein>
<proteinExistence type="predicted"/>
<keyword evidence="2" id="KW-1185">Reference proteome</keyword>
<comment type="caution">
    <text evidence="1">The sequence shown here is derived from an EMBL/GenBank/DDBJ whole genome shotgun (WGS) entry which is preliminary data.</text>
</comment>
<dbReference type="AlphaFoldDB" id="A0AAV0KMM2"/>
<evidence type="ECO:0000313" key="2">
    <source>
        <dbReference type="Proteomes" id="UP001154282"/>
    </source>
</evidence>
<evidence type="ECO:0000313" key="1">
    <source>
        <dbReference type="EMBL" id="CAI0423271.1"/>
    </source>
</evidence>
<dbReference type="EMBL" id="CAMGYJ010000005">
    <property type="protein sequence ID" value="CAI0423272.1"/>
    <property type="molecule type" value="Genomic_DNA"/>
</dbReference>
<accession>A0AAV0KMM2</accession>
<feature type="non-terminal residue" evidence="1">
    <location>
        <position position="109"/>
    </location>
</feature>
<sequence length="109" mass="12853">MVFLMVERSIRSRDVDYASQRVVQCTSATFIENDLDLFFIHFSSLLAEKRRKETESDYNGKQSVPYIMMEDSPFLQHAAKVFTPNIFNRIQNQYLKTEPYLKVFTPCAR</sequence>
<dbReference type="Proteomes" id="UP001154282">
    <property type="component" value="Unassembled WGS sequence"/>
</dbReference>
<reference evidence="1" key="1">
    <citation type="submission" date="2022-08" db="EMBL/GenBank/DDBJ databases">
        <authorList>
            <person name="Gutierrez-Valencia J."/>
        </authorList>
    </citation>
    <scope>NUCLEOTIDE SEQUENCE</scope>
</reference>
<gene>
    <name evidence="1" type="ORF">LITE_LOCUS19451</name>
</gene>